<dbReference type="Proteomes" id="UP000594261">
    <property type="component" value="Chromosome 4"/>
</dbReference>
<feature type="transmembrane region" description="Helical" evidence="5">
    <location>
        <begin position="180"/>
        <end position="200"/>
    </location>
</feature>
<evidence type="ECO:0000313" key="6">
    <source>
        <dbReference type="EnsemblPlants" id="QL04p094311:mrna"/>
    </source>
</evidence>
<feature type="transmembrane region" description="Helical" evidence="5">
    <location>
        <begin position="90"/>
        <end position="112"/>
    </location>
</feature>
<evidence type="ECO:0000256" key="3">
    <source>
        <dbReference type="ARBA" id="ARBA00022989"/>
    </source>
</evidence>
<feature type="transmembrane region" description="Helical" evidence="5">
    <location>
        <begin position="61"/>
        <end position="78"/>
    </location>
</feature>
<name>A0A7N2LJD6_QUELO</name>
<dbReference type="GO" id="GO:0016020">
    <property type="term" value="C:membrane"/>
    <property type="evidence" value="ECO:0007669"/>
    <property type="project" value="UniProtKB-SubCell"/>
</dbReference>
<dbReference type="Gramene" id="QL04p094311:mrna">
    <property type="protein sequence ID" value="QL04p094311:mrna"/>
    <property type="gene ID" value="QL04p094311"/>
</dbReference>
<reference evidence="6" key="2">
    <citation type="submission" date="2021-01" db="UniProtKB">
        <authorList>
            <consortium name="EnsemblPlants"/>
        </authorList>
    </citation>
    <scope>IDENTIFICATION</scope>
</reference>
<keyword evidence="2 5" id="KW-0812">Transmembrane</keyword>
<dbReference type="AlphaFoldDB" id="A0A7N2LJD6"/>
<dbReference type="EnsemblPlants" id="QL04p094311:mrna">
    <property type="protein sequence ID" value="QL04p094311:mrna"/>
    <property type="gene ID" value="QL04p094311"/>
</dbReference>
<evidence type="ECO:0000256" key="4">
    <source>
        <dbReference type="ARBA" id="ARBA00023136"/>
    </source>
</evidence>
<dbReference type="SUPFAM" id="SSF103473">
    <property type="entry name" value="MFS general substrate transporter"/>
    <property type="match status" value="1"/>
</dbReference>
<evidence type="ECO:0000256" key="2">
    <source>
        <dbReference type="ARBA" id="ARBA00022692"/>
    </source>
</evidence>
<accession>A0A7N2LJD6</accession>
<keyword evidence="3 5" id="KW-1133">Transmembrane helix</keyword>
<dbReference type="EMBL" id="LRBV02000004">
    <property type="status" value="NOT_ANNOTATED_CDS"/>
    <property type="molecule type" value="Genomic_DNA"/>
</dbReference>
<evidence type="ECO:0000256" key="5">
    <source>
        <dbReference type="SAM" id="Phobius"/>
    </source>
</evidence>
<keyword evidence="7" id="KW-1185">Reference proteome</keyword>
<reference evidence="6 7" key="1">
    <citation type="journal article" date="2016" name="G3 (Bethesda)">
        <title>First Draft Assembly and Annotation of the Genome of a California Endemic Oak Quercus lobata Nee (Fagaceae).</title>
        <authorList>
            <person name="Sork V.L."/>
            <person name="Fitz-Gibbon S.T."/>
            <person name="Puiu D."/>
            <person name="Crepeau M."/>
            <person name="Gugger P.F."/>
            <person name="Sherman R."/>
            <person name="Stevens K."/>
            <person name="Langley C.H."/>
            <person name="Pellegrini M."/>
            <person name="Salzberg S.L."/>
        </authorList>
    </citation>
    <scope>NUCLEOTIDE SEQUENCE [LARGE SCALE GENOMIC DNA]</scope>
    <source>
        <strain evidence="6 7">cv. SW786</strain>
    </source>
</reference>
<keyword evidence="4 5" id="KW-0472">Membrane</keyword>
<organism evidence="6 7">
    <name type="scientific">Quercus lobata</name>
    <name type="common">Valley oak</name>
    <dbReference type="NCBI Taxonomy" id="97700"/>
    <lineage>
        <taxon>Eukaryota</taxon>
        <taxon>Viridiplantae</taxon>
        <taxon>Streptophyta</taxon>
        <taxon>Embryophyta</taxon>
        <taxon>Tracheophyta</taxon>
        <taxon>Spermatophyta</taxon>
        <taxon>Magnoliopsida</taxon>
        <taxon>eudicotyledons</taxon>
        <taxon>Gunneridae</taxon>
        <taxon>Pentapetalae</taxon>
        <taxon>rosids</taxon>
        <taxon>fabids</taxon>
        <taxon>Fagales</taxon>
        <taxon>Fagaceae</taxon>
        <taxon>Quercus</taxon>
    </lineage>
</organism>
<feature type="transmembrane region" description="Helical" evidence="5">
    <location>
        <begin position="124"/>
        <end position="144"/>
    </location>
</feature>
<sequence>MIGATQTARGKAAESLTGAWRCVRGQMMMIPAAVCRSVENLDVDISYVLIGVQIRWALRRLLPVLAIGFGIGMVYYGMPLGLGNLSFNLYLSVTLNALSEIPSSLITILLIGEVWTRMRIGLELLSFFSCCTALSILFIFTIELFPTCVRNSATSLVRQAVVFGGVFGPMLVAEERRDGGLSYGVFGWVIGCCGLLAVFLPETRGRALCDTMDEEERKVKASRNGEGDLLA</sequence>
<dbReference type="PANTHER" id="PTHR24064">
    <property type="entry name" value="SOLUTE CARRIER FAMILY 22 MEMBER"/>
    <property type="match status" value="1"/>
</dbReference>
<protein>
    <submittedName>
        <fullName evidence="6">Uncharacterized protein</fullName>
    </submittedName>
</protein>
<dbReference type="InterPro" id="IPR036259">
    <property type="entry name" value="MFS_trans_sf"/>
</dbReference>
<comment type="subcellular location">
    <subcellularLocation>
        <location evidence="1">Membrane</location>
        <topology evidence="1">Multi-pass membrane protein</topology>
    </subcellularLocation>
</comment>
<dbReference type="InParanoid" id="A0A7N2LJD6"/>
<proteinExistence type="predicted"/>
<dbReference type="Gene3D" id="1.20.1250.20">
    <property type="entry name" value="MFS general substrate transporter like domains"/>
    <property type="match status" value="1"/>
</dbReference>
<dbReference type="OMA" id="MNTENIG"/>
<evidence type="ECO:0000256" key="1">
    <source>
        <dbReference type="ARBA" id="ARBA00004141"/>
    </source>
</evidence>
<evidence type="ECO:0000313" key="7">
    <source>
        <dbReference type="Proteomes" id="UP000594261"/>
    </source>
</evidence>